<dbReference type="InParanoid" id="A0A409XEA4"/>
<dbReference type="Proteomes" id="UP000283269">
    <property type="component" value="Unassembled WGS sequence"/>
</dbReference>
<dbReference type="OrthoDB" id="2210at2759"/>
<dbReference type="PANTHER" id="PTHR28066:SF1">
    <property type="entry name" value="SMALL RIBOSOMAL SUBUNIT PROTEIN MS37"/>
    <property type="match status" value="1"/>
</dbReference>
<dbReference type="GO" id="GO:0032543">
    <property type="term" value="P:mitochondrial translation"/>
    <property type="evidence" value="ECO:0007669"/>
    <property type="project" value="InterPro"/>
</dbReference>
<comment type="caution">
    <text evidence="1">The sequence shown here is derived from an EMBL/GenBank/DDBJ whole genome shotgun (WGS) entry which is preliminary data.</text>
</comment>
<name>A0A409XEA4_PSICY</name>
<organism evidence="1 2">
    <name type="scientific">Psilocybe cyanescens</name>
    <dbReference type="NCBI Taxonomy" id="93625"/>
    <lineage>
        <taxon>Eukaryota</taxon>
        <taxon>Fungi</taxon>
        <taxon>Dikarya</taxon>
        <taxon>Basidiomycota</taxon>
        <taxon>Agaricomycotina</taxon>
        <taxon>Agaricomycetes</taxon>
        <taxon>Agaricomycetidae</taxon>
        <taxon>Agaricales</taxon>
        <taxon>Agaricineae</taxon>
        <taxon>Strophariaceae</taxon>
        <taxon>Psilocybe</taxon>
    </lineage>
</organism>
<proteinExistence type="predicted"/>
<dbReference type="AlphaFoldDB" id="A0A409XEA4"/>
<dbReference type="GO" id="GO:0003735">
    <property type="term" value="F:structural constituent of ribosome"/>
    <property type="evidence" value="ECO:0007669"/>
    <property type="project" value="InterPro"/>
</dbReference>
<reference evidence="1 2" key="1">
    <citation type="journal article" date="2018" name="Evol. Lett.">
        <title>Horizontal gene cluster transfer increased hallucinogenic mushroom diversity.</title>
        <authorList>
            <person name="Reynolds H.T."/>
            <person name="Vijayakumar V."/>
            <person name="Gluck-Thaler E."/>
            <person name="Korotkin H.B."/>
            <person name="Matheny P.B."/>
            <person name="Slot J.C."/>
        </authorList>
    </citation>
    <scope>NUCLEOTIDE SEQUENCE [LARGE SCALE GENOMIC DNA]</scope>
    <source>
        <strain evidence="1 2">2631</strain>
    </source>
</reference>
<evidence type="ECO:0000313" key="2">
    <source>
        <dbReference type="Proteomes" id="UP000283269"/>
    </source>
</evidence>
<sequence length="81" mass="9084">MPIHIEKLKVRPRKAAQAAVCSPQLASMLACWAAHSDLHSVGPCQEHAQTLYNCMRRTPMPKKSHKPTINYHLARLGKSIQ</sequence>
<keyword evidence="2" id="KW-1185">Reference proteome</keyword>
<gene>
    <name evidence="1" type="ORF">CVT25_006490</name>
</gene>
<protein>
    <recommendedName>
        <fullName evidence="3">CHCH domain-containing protein</fullName>
    </recommendedName>
</protein>
<dbReference type="InterPro" id="IPR017264">
    <property type="entry name" value="Ribosomal_mS37_fun"/>
</dbReference>
<dbReference type="FunCoup" id="A0A409XEA4">
    <property type="interactions" value="31"/>
</dbReference>
<dbReference type="STRING" id="93625.A0A409XEA4"/>
<evidence type="ECO:0000313" key="1">
    <source>
        <dbReference type="EMBL" id="PPQ89118.1"/>
    </source>
</evidence>
<dbReference type="PANTHER" id="PTHR28066">
    <property type="entry name" value="37S RIBOSOMAL PROTEIN MRP10, MITOCHONDRIAL"/>
    <property type="match status" value="1"/>
</dbReference>
<accession>A0A409XEA4</accession>
<dbReference type="GO" id="GO:0005763">
    <property type="term" value="C:mitochondrial small ribosomal subunit"/>
    <property type="evidence" value="ECO:0007669"/>
    <property type="project" value="TreeGrafter"/>
</dbReference>
<evidence type="ECO:0008006" key="3">
    <source>
        <dbReference type="Google" id="ProtNLM"/>
    </source>
</evidence>
<dbReference type="EMBL" id="NHYD01001946">
    <property type="protein sequence ID" value="PPQ89118.1"/>
    <property type="molecule type" value="Genomic_DNA"/>
</dbReference>
<dbReference type="PROSITE" id="PS51257">
    <property type="entry name" value="PROKAR_LIPOPROTEIN"/>
    <property type="match status" value="1"/>
</dbReference>